<comment type="caution">
    <text evidence="1">The sequence shown here is derived from an EMBL/GenBank/DDBJ whole genome shotgun (WGS) entry which is preliminary data.</text>
</comment>
<organism evidence="1 2">
    <name type="scientific">Aspergillus lucknowensis</name>
    <dbReference type="NCBI Taxonomy" id="176173"/>
    <lineage>
        <taxon>Eukaryota</taxon>
        <taxon>Fungi</taxon>
        <taxon>Dikarya</taxon>
        <taxon>Ascomycota</taxon>
        <taxon>Pezizomycotina</taxon>
        <taxon>Eurotiomycetes</taxon>
        <taxon>Eurotiomycetidae</taxon>
        <taxon>Eurotiales</taxon>
        <taxon>Aspergillaceae</taxon>
        <taxon>Aspergillus</taxon>
        <taxon>Aspergillus subgen. Nidulantes</taxon>
    </lineage>
</organism>
<evidence type="ECO:0000313" key="1">
    <source>
        <dbReference type="EMBL" id="KAL2860668.1"/>
    </source>
</evidence>
<sequence>MTIAARSLSFSFPLFFLSFEFRSRPYYRLLLPVAAIIALVLRSNHFGPRINPSRPACDSFSPQRHLHSAPLLVAAHFSLLDAVQTSSHPFSRCLNRPPDCLTFSSPRTFPPGSENLPFILRSANRCTSLVSETLRDTGLGSPAEAW</sequence>
<accession>A0ABR4LB04</accession>
<proteinExistence type="predicted"/>
<gene>
    <name evidence="1" type="ORF">BJX67DRAFT_334147</name>
</gene>
<reference evidence="1 2" key="1">
    <citation type="submission" date="2024-07" db="EMBL/GenBank/DDBJ databases">
        <title>Section-level genome sequencing and comparative genomics of Aspergillus sections Usti and Cavernicolus.</title>
        <authorList>
            <consortium name="Lawrence Berkeley National Laboratory"/>
            <person name="Nybo J.L."/>
            <person name="Vesth T.C."/>
            <person name="Theobald S."/>
            <person name="Frisvad J.C."/>
            <person name="Larsen T.O."/>
            <person name="Kjaerboelling I."/>
            <person name="Rothschild-Mancinelli K."/>
            <person name="Lyhne E.K."/>
            <person name="Kogle M.E."/>
            <person name="Barry K."/>
            <person name="Clum A."/>
            <person name="Na H."/>
            <person name="Ledsgaard L."/>
            <person name="Lin J."/>
            <person name="Lipzen A."/>
            <person name="Kuo A."/>
            <person name="Riley R."/>
            <person name="Mondo S."/>
            <person name="Labutti K."/>
            <person name="Haridas S."/>
            <person name="Pangalinan J."/>
            <person name="Salamov A.A."/>
            <person name="Simmons B.A."/>
            <person name="Magnuson J.K."/>
            <person name="Chen J."/>
            <person name="Drula E."/>
            <person name="Henrissat B."/>
            <person name="Wiebenga A."/>
            <person name="Lubbers R.J."/>
            <person name="Gomes A.C."/>
            <person name="Macurrencykelacurrency M.R."/>
            <person name="Stajich J."/>
            <person name="Grigoriev I.V."/>
            <person name="Mortensen U.H."/>
            <person name="De Vries R.P."/>
            <person name="Baker S.E."/>
            <person name="Andersen M.R."/>
        </authorList>
    </citation>
    <scope>NUCLEOTIDE SEQUENCE [LARGE SCALE GENOMIC DNA]</scope>
    <source>
        <strain evidence="1 2">CBS 449.75</strain>
    </source>
</reference>
<dbReference type="EMBL" id="JBFXLQ010000090">
    <property type="protein sequence ID" value="KAL2860668.1"/>
    <property type="molecule type" value="Genomic_DNA"/>
</dbReference>
<dbReference type="RefSeq" id="XP_070880562.1">
    <property type="nucleotide sequence ID" value="XM_071027557.1"/>
</dbReference>
<keyword evidence="2" id="KW-1185">Reference proteome</keyword>
<evidence type="ECO:0000313" key="2">
    <source>
        <dbReference type="Proteomes" id="UP001610432"/>
    </source>
</evidence>
<name>A0ABR4LB04_9EURO</name>
<dbReference type="GeneID" id="98142629"/>
<dbReference type="Proteomes" id="UP001610432">
    <property type="component" value="Unassembled WGS sequence"/>
</dbReference>
<protein>
    <submittedName>
        <fullName evidence="1">Uncharacterized protein</fullName>
    </submittedName>
</protein>